<dbReference type="PANTHER" id="PTHR14969">
    <property type="entry name" value="SPHINGOSINE-1-PHOSPHATE PHOSPHOHYDROLASE"/>
    <property type="match status" value="1"/>
</dbReference>
<evidence type="ECO:0000313" key="14">
    <source>
        <dbReference type="Proteomes" id="UP001152467"/>
    </source>
</evidence>
<sequence length="197" mass="22392">MDLLNKPEQKKQSNGQFRRYERIKQLDYNYCEFINEFNHIPSLSKFLGTISILGNGRFWYTLIILQPIISGVDGLLTSALMLLTGLITLVLYLWIKKQFQRERPFITIPDLKITESAIDLYSFPSGHTMHSICFSIILMSSNLWWGLLVIPFTVLVSISRVVLGLHYPSDVIVGAFIGASVATISLYLMHLGIFTGM</sequence>
<dbReference type="GO" id="GO:0005886">
    <property type="term" value="C:plasma membrane"/>
    <property type="evidence" value="ECO:0007669"/>
    <property type="project" value="UniProtKB-SubCell"/>
</dbReference>
<name>A0A9W4W1P8_9GAMM</name>
<dbReference type="InterPro" id="IPR000326">
    <property type="entry name" value="PAP2/HPO"/>
</dbReference>
<keyword evidence="6 10" id="KW-1133">Transmembrane helix</keyword>
<evidence type="ECO:0000256" key="1">
    <source>
        <dbReference type="ARBA" id="ARBA00004651"/>
    </source>
</evidence>
<evidence type="ECO:0000256" key="9">
    <source>
        <dbReference type="ARBA" id="ARBA00047594"/>
    </source>
</evidence>
<evidence type="ECO:0000256" key="10">
    <source>
        <dbReference type="SAM" id="Phobius"/>
    </source>
</evidence>
<keyword evidence="7 10" id="KW-0472">Membrane</keyword>
<feature type="transmembrane region" description="Helical" evidence="10">
    <location>
        <begin position="171"/>
        <end position="194"/>
    </location>
</feature>
<proteinExistence type="predicted"/>
<dbReference type="Pfam" id="PF01569">
    <property type="entry name" value="PAP2"/>
    <property type="match status" value="1"/>
</dbReference>
<evidence type="ECO:0000313" key="13">
    <source>
        <dbReference type="EMBL" id="CAH9052464.1"/>
    </source>
</evidence>
<comment type="subcellular location">
    <subcellularLocation>
        <location evidence="1">Cell membrane</location>
        <topology evidence="1">Multi-pass membrane protein</topology>
    </subcellularLocation>
</comment>
<dbReference type="RefSeq" id="WP_261591351.1">
    <property type="nucleotide sequence ID" value="NZ_CAMAPC010000003.1"/>
</dbReference>
<dbReference type="Gene3D" id="1.20.144.10">
    <property type="entry name" value="Phosphatidic acid phosphatase type 2/haloperoxidase"/>
    <property type="match status" value="1"/>
</dbReference>
<dbReference type="SUPFAM" id="SSF48317">
    <property type="entry name" value="Acid phosphatase/Vanadium-dependent haloperoxidase"/>
    <property type="match status" value="1"/>
</dbReference>
<feature type="domain" description="Phosphatidic acid phosphatase type 2/haloperoxidase" evidence="11">
    <location>
        <begin position="76"/>
        <end position="186"/>
    </location>
</feature>
<reference evidence="13 15" key="1">
    <citation type="submission" date="2022-07" db="EMBL/GenBank/DDBJ databases">
        <authorList>
            <person name="Criscuolo A."/>
        </authorList>
    </citation>
    <scope>NUCLEOTIDE SEQUENCE</scope>
    <source>
        <strain evidence="15">CIP 111951</strain>
        <strain evidence="13">CIP111854</strain>
        <strain evidence="12">CIP111951</strain>
    </source>
</reference>
<dbReference type="Proteomes" id="UP001152485">
    <property type="component" value="Unassembled WGS sequence"/>
</dbReference>
<dbReference type="EMBL" id="CAMAPD010000001">
    <property type="protein sequence ID" value="CAH9050210.1"/>
    <property type="molecule type" value="Genomic_DNA"/>
</dbReference>
<accession>A0A9W4W1P8</accession>
<comment type="caution">
    <text evidence="13">The sequence shown here is derived from an EMBL/GenBank/DDBJ whole genome shotgun (WGS) entry which is preliminary data.</text>
</comment>
<protein>
    <recommendedName>
        <fullName evidence="2">undecaprenyl-diphosphate phosphatase</fullName>
        <ecNumber evidence="2">3.6.1.27</ecNumber>
    </recommendedName>
    <alternativeName>
        <fullName evidence="8">Undecaprenyl pyrophosphate phosphatase</fullName>
    </alternativeName>
</protein>
<feature type="transmembrane region" description="Helical" evidence="10">
    <location>
        <begin position="75"/>
        <end position="95"/>
    </location>
</feature>
<organism evidence="13 14">
    <name type="scientific">Pseudoalteromonas holothuriae</name>
    <dbReference type="NCBI Taxonomy" id="2963714"/>
    <lineage>
        <taxon>Bacteria</taxon>
        <taxon>Pseudomonadati</taxon>
        <taxon>Pseudomonadota</taxon>
        <taxon>Gammaproteobacteria</taxon>
        <taxon>Alteromonadales</taxon>
        <taxon>Pseudoalteromonadaceae</taxon>
        <taxon>Pseudoalteromonas</taxon>
    </lineage>
</organism>
<evidence type="ECO:0000313" key="15">
    <source>
        <dbReference type="Proteomes" id="UP001152485"/>
    </source>
</evidence>
<keyword evidence="3" id="KW-1003">Cell membrane</keyword>
<keyword evidence="14" id="KW-1185">Reference proteome</keyword>
<feature type="transmembrane region" description="Helical" evidence="10">
    <location>
        <begin position="143"/>
        <end position="165"/>
    </location>
</feature>
<keyword evidence="4 10" id="KW-0812">Transmembrane</keyword>
<evidence type="ECO:0000256" key="8">
    <source>
        <dbReference type="ARBA" id="ARBA00032707"/>
    </source>
</evidence>
<dbReference type="PANTHER" id="PTHR14969:SF62">
    <property type="entry name" value="DECAPRENYLPHOSPHORYL-5-PHOSPHORIBOSE PHOSPHATASE RV3807C-RELATED"/>
    <property type="match status" value="1"/>
</dbReference>
<dbReference type="CDD" id="cd01610">
    <property type="entry name" value="PAP2_like"/>
    <property type="match status" value="1"/>
</dbReference>
<dbReference type="InterPro" id="IPR036938">
    <property type="entry name" value="PAP2/HPO_sf"/>
</dbReference>
<evidence type="ECO:0000256" key="3">
    <source>
        <dbReference type="ARBA" id="ARBA00022475"/>
    </source>
</evidence>
<evidence type="ECO:0000313" key="12">
    <source>
        <dbReference type="EMBL" id="CAH9050210.1"/>
    </source>
</evidence>
<dbReference type="AlphaFoldDB" id="A0A9W4W1P8"/>
<evidence type="ECO:0000256" key="6">
    <source>
        <dbReference type="ARBA" id="ARBA00022989"/>
    </source>
</evidence>
<dbReference type="EMBL" id="CAMAPC010000003">
    <property type="protein sequence ID" value="CAH9052464.1"/>
    <property type="molecule type" value="Genomic_DNA"/>
</dbReference>
<evidence type="ECO:0000256" key="2">
    <source>
        <dbReference type="ARBA" id="ARBA00012374"/>
    </source>
</evidence>
<keyword evidence="5" id="KW-0378">Hydrolase</keyword>
<dbReference type="SMART" id="SM00014">
    <property type="entry name" value="acidPPc"/>
    <property type="match status" value="1"/>
</dbReference>
<evidence type="ECO:0000256" key="4">
    <source>
        <dbReference type="ARBA" id="ARBA00022692"/>
    </source>
</evidence>
<dbReference type="EC" id="3.6.1.27" evidence="2"/>
<dbReference type="GO" id="GO:0050380">
    <property type="term" value="F:undecaprenyl-diphosphatase activity"/>
    <property type="evidence" value="ECO:0007669"/>
    <property type="project" value="UniProtKB-EC"/>
</dbReference>
<feature type="transmembrane region" description="Helical" evidence="10">
    <location>
        <begin position="46"/>
        <end position="69"/>
    </location>
</feature>
<evidence type="ECO:0000259" key="11">
    <source>
        <dbReference type="SMART" id="SM00014"/>
    </source>
</evidence>
<evidence type="ECO:0000256" key="5">
    <source>
        <dbReference type="ARBA" id="ARBA00022801"/>
    </source>
</evidence>
<gene>
    <name evidence="13" type="ORF">PSECIP111854_00975</name>
    <name evidence="12" type="ORF">PSECIP111951_00144</name>
</gene>
<dbReference type="Proteomes" id="UP001152467">
    <property type="component" value="Unassembled WGS sequence"/>
</dbReference>
<evidence type="ECO:0000256" key="7">
    <source>
        <dbReference type="ARBA" id="ARBA00023136"/>
    </source>
</evidence>
<comment type="catalytic activity">
    <reaction evidence="9">
        <text>di-trans,octa-cis-undecaprenyl diphosphate + H2O = di-trans,octa-cis-undecaprenyl phosphate + phosphate + H(+)</text>
        <dbReference type="Rhea" id="RHEA:28094"/>
        <dbReference type="ChEBI" id="CHEBI:15377"/>
        <dbReference type="ChEBI" id="CHEBI:15378"/>
        <dbReference type="ChEBI" id="CHEBI:43474"/>
        <dbReference type="ChEBI" id="CHEBI:58405"/>
        <dbReference type="ChEBI" id="CHEBI:60392"/>
        <dbReference type="EC" id="3.6.1.27"/>
    </reaction>
</comment>